<evidence type="ECO:0000256" key="1">
    <source>
        <dbReference type="SAM" id="Phobius"/>
    </source>
</evidence>
<dbReference type="RefSeq" id="WP_159147009.1">
    <property type="nucleotide sequence ID" value="NZ_LR733376.1"/>
</dbReference>
<accession>A0A653NIR9</accession>
<feature type="transmembrane region" description="Helical" evidence="1">
    <location>
        <begin position="12"/>
        <end position="30"/>
    </location>
</feature>
<keyword evidence="1" id="KW-1133">Transmembrane helix</keyword>
<proteinExistence type="predicted"/>
<keyword evidence="1" id="KW-0812">Transmembrane</keyword>
<organism evidence="2 3">
    <name type="scientific">Bacillus mycoides</name>
    <dbReference type="NCBI Taxonomy" id="1405"/>
    <lineage>
        <taxon>Bacteria</taxon>
        <taxon>Bacillati</taxon>
        <taxon>Bacillota</taxon>
        <taxon>Bacilli</taxon>
        <taxon>Bacillales</taxon>
        <taxon>Bacillaceae</taxon>
        <taxon>Bacillus</taxon>
        <taxon>Bacillus cereus group</taxon>
    </lineage>
</organism>
<protein>
    <submittedName>
        <fullName evidence="2">Uncharacterized protein</fullName>
    </submittedName>
</protein>
<reference evidence="2 3" key="1">
    <citation type="submission" date="2019-10" db="EMBL/GenBank/DDBJ databases">
        <authorList>
            <person name="Karimi E."/>
        </authorList>
    </citation>
    <scope>NUCLEOTIDE SEQUENCE [LARGE SCALE GENOMIC DNA]</scope>
    <source>
        <strain evidence="2">Bacillus sp. 71</strain>
    </source>
</reference>
<keyword evidence="1" id="KW-0472">Membrane</keyword>
<feature type="transmembrane region" description="Helical" evidence="1">
    <location>
        <begin position="57"/>
        <end position="79"/>
    </location>
</feature>
<feature type="transmembrane region" description="Helical" evidence="1">
    <location>
        <begin position="91"/>
        <end position="114"/>
    </location>
</feature>
<gene>
    <name evidence="2" type="ORF">BACI71_100341</name>
</gene>
<evidence type="ECO:0000313" key="3">
    <source>
        <dbReference type="Proteomes" id="UP000437562"/>
    </source>
</evidence>
<evidence type="ECO:0000313" key="2">
    <source>
        <dbReference type="EMBL" id="VXB17591.1"/>
    </source>
</evidence>
<dbReference type="EMBL" id="CABWMC010000002">
    <property type="protein sequence ID" value="VXB17591.1"/>
    <property type="molecule type" value="Genomic_DNA"/>
</dbReference>
<dbReference type="Proteomes" id="UP000437562">
    <property type="component" value="Unassembled WGS sequence"/>
</dbReference>
<dbReference type="AlphaFoldDB" id="A0A653NIR9"/>
<name>A0A653NIR9_BACMY</name>
<feature type="transmembrane region" description="Helical" evidence="1">
    <location>
        <begin position="134"/>
        <end position="154"/>
    </location>
</feature>
<sequence length="265" mass="30887">MNLSIETLIKSTPGIAALGTAVLALIAFIFNKNLKITTINEIDQLFLEKIQQKNLQIWRFIMGDILFVIFNISVTLLLYLVFETFHLNNNWIGIIGIIAFLLLIIWGFFLIKILVSALRASESKKINKTKFDDIFMFTMVSGIFVHSILFSYSFYVDPSIKTIITTFFFLIMLFPLYTIIINKHKIKVQHEYSVSLISEAKIKTEKLKHGYIIDNKRTVYFSEFYKNTDVFFICDFDSKVYLKYKKIVNENKNEDDMDTVTTHSN</sequence>
<feature type="transmembrane region" description="Helical" evidence="1">
    <location>
        <begin position="160"/>
        <end position="180"/>
    </location>
</feature>